<feature type="transmembrane region" description="Helical" evidence="9">
    <location>
        <begin position="366"/>
        <end position="389"/>
    </location>
</feature>
<gene>
    <name evidence="10" type="ORF">HUW51_03050</name>
</gene>
<keyword evidence="7 9" id="KW-1133">Transmembrane helix</keyword>
<feature type="transmembrane region" description="Helical" evidence="9">
    <location>
        <begin position="309"/>
        <end position="328"/>
    </location>
</feature>
<evidence type="ECO:0000256" key="5">
    <source>
        <dbReference type="ARBA" id="ARBA00022692"/>
    </source>
</evidence>
<dbReference type="EMBL" id="CP055156">
    <property type="protein sequence ID" value="QNF31748.1"/>
    <property type="molecule type" value="Genomic_DNA"/>
</dbReference>
<keyword evidence="4 10" id="KW-0808">Transferase</keyword>
<feature type="transmembrane region" description="Helical" evidence="9">
    <location>
        <begin position="142"/>
        <end position="160"/>
    </location>
</feature>
<proteinExistence type="predicted"/>
<accession>A0A7G7G3L4</accession>
<feature type="transmembrane region" description="Helical" evidence="9">
    <location>
        <begin position="280"/>
        <end position="302"/>
    </location>
</feature>
<dbReference type="InterPro" id="IPR005599">
    <property type="entry name" value="GPI_mannosylTrfase"/>
</dbReference>
<keyword evidence="3" id="KW-0328">Glycosyltransferase</keyword>
<protein>
    <submittedName>
        <fullName evidence="10">Glycosyltransferase family 39 protein</fullName>
    </submittedName>
</protein>
<dbReference type="GO" id="GO:0000030">
    <property type="term" value="F:mannosyltransferase activity"/>
    <property type="evidence" value="ECO:0007669"/>
    <property type="project" value="TreeGrafter"/>
</dbReference>
<name>A0A7G7G3L4_9BACT</name>
<evidence type="ECO:0000313" key="11">
    <source>
        <dbReference type="Proteomes" id="UP000515237"/>
    </source>
</evidence>
<evidence type="ECO:0000256" key="6">
    <source>
        <dbReference type="ARBA" id="ARBA00022824"/>
    </source>
</evidence>
<feature type="transmembrane region" description="Helical" evidence="9">
    <location>
        <begin position="334"/>
        <end position="354"/>
    </location>
</feature>
<dbReference type="KEGG" id="aswu:HUW51_03050"/>
<feature type="transmembrane region" description="Helical" evidence="9">
    <location>
        <begin position="231"/>
        <end position="249"/>
    </location>
</feature>
<dbReference type="Pfam" id="PF03901">
    <property type="entry name" value="Glyco_transf_22"/>
    <property type="match status" value="1"/>
</dbReference>
<feature type="transmembrane region" description="Helical" evidence="9">
    <location>
        <begin position="112"/>
        <end position="130"/>
    </location>
</feature>
<evidence type="ECO:0000256" key="3">
    <source>
        <dbReference type="ARBA" id="ARBA00022676"/>
    </source>
</evidence>
<comment type="subcellular location">
    <subcellularLocation>
        <location evidence="1">Endomembrane system</location>
        <topology evidence="1">Multi-pass membrane protein</topology>
    </subcellularLocation>
    <subcellularLocation>
        <location evidence="2">Endoplasmic reticulum membrane</location>
    </subcellularLocation>
</comment>
<keyword evidence="8 9" id="KW-0472">Membrane</keyword>
<keyword evidence="11" id="KW-1185">Reference proteome</keyword>
<evidence type="ECO:0000256" key="2">
    <source>
        <dbReference type="ARBA" id="ARBA00004586"/>
    </source>
</evidence>
<evidence type="ECO:0000256" key="1">
    <source>
        <dbReference type="ARBA" id="ARBA00004127"/>
    </source>
</evidence>
<feature type="transmembrane region" description="Helical" evidence="9">
    <location>
        <begin position="191"/>
        <end position="224"/>
    </location>
</feature>
<sequence>MSSTSRVPDPNPDFSSLPNAANTTKGNLIPLSLILLIALVVRLLAAFFSRGYAFHDDHFDVIEIAQSWMYNLPIWIHDKIPPRHSMFYAGIHYVIFYACEMLGLTSPTGKMVVVRVLHALYSLLVVYYGYKITELLSNQRNARLVGLMLALIWFMPFMNVRNLVEITCIPPYLAAFYLILKPDSTNKKVIFWRYLGAGALLALSFVLRYHVLLLAAGAGFVLLFQKQWLKVIYLGLGFSIVAFLIQGTIDITFYKFPFHSVVTYFLYNSDKAYSYSTGPVYRYVLTVLGFLVPPLSVYLLIGYARTAKIAPTLFVAGLLFFAVHSAFPNKQERFMLPLFPIIMILGVIGWQSFVQQSRFWQTRRKLLAASWTFFWVLNITTGVSLAFTFTKKTRVAPLVYLSGKENLHGILLEFGNHSFKMPPLFYLGRMAAEAEPFITDRKNMWQKYKTGTPLPADFVMVYSLNDKKPLKTLLAEIKLPYTPNYVVILGADDLDKRLQRLQQLYPRLKLVQTITPSLYDRVLYRLNPRVHRDEHVRIYQIL</sequence>
<keyword evidence="5 9" id="KW-0812">Transmembrane</keyword>
<evidence type="ECO:0000256" key="7">
    <source>
        <dbReference type="ARBA" id="ARBA00022989"/>
    </source>
</evidence>
<evidence type="ECO:0000313" key="10">
    <source>
        <dbReference type="EMBL" id="QNF31748.1"/>
    </source>
</evidence>
<dbReference type="RefSeq" id="WP_185272534.1">
    <property type="nucleotide sequence ID" value="NZ_CP055156.1"/>
</dbReference>
<dbReference type="Proteomes" id="UP000515237">
    <property type="component" value="Chromosome"/>
</dbReference>
<dbReference type="PANTHER" id="PTHR22760">
    <property type="entry name" value="GLYCOSYLTRANSFERASE"/>
    <property type="match status" value="1"/>
</dbReference>
<evidence type="ECO:0000256" key="8">
    <source>
        <dbReference type="ARBA" id="ARBA00023136"/>
    </source>
</evidence>
<evidence type="ECO:0000256" key="4">
    <source>
        <dbReference type="ARBA" id="ARBA00022679"/>
    </source>
</evidence>
<evidence type="ECO:0000256" key="9">
    <source>
        <dbReference type="SAM" id="Phobius"/>
    </source>
</evidence>
<organism evidence="10 11">
    <name type="scientific">Adhaeribacter swui</name>
    <dbReference type="NCBI Taxonomy" id="2086471"/>
    <lineage>
        <taxon>Bacteria</taxon>
        <taxon>Pseudomonadati</taxon>
        <taxon>Bacteroidota</taxon>
        <taxon>Cytophagia</taxon>
        <taxon>Cytophagales</taxon>
        <taxon>Hymenobacteraceae</taxon>
        <taxon>Adhaeribacter</taxon>
    </lineage>
</organism>
<dbReference type="GO" id="GO:0012505">
    <property type="term" value="C:endomembrane system"/>
    <property type="evidence" value="ECO:0007669"/>
    <property type="project" value="UniProtKB-SubCell"/>
</dbReference>
<dbReference type="AlphaFoldDB" id="A0A7G7G3L4"/>
<keyword evidence="6" id="KW-0256">Endoplasmic reticulum</keyword>
<reference evidence="10 11" key="1">
    <citation type="journal article" date="2018" name="Int. J. Syst. Evol. Microbiol.">
        <title>Adhaeribacter swui sp. nov., isolated from wet mud.</title>
        <authorList>
            <person name="Kim D.U."/>
            <person name="Kim K.W."/>
            <person name="Kang M.S."/>
            <person name="Kim J.Y."/>
            <person name="Jang J.H."/>
            <person name="Kim M.K."/>
        </authorList>
    </citation>
    <scope>NUCLEOTIDE SEQUENCE [LARGE SCALE GENOMIC DNA]</scope>
    <source>
        <strain evidence="10 11">KCTC 52873</strain>
    </source>
</reference>
<feature type="transmembrane region" description="Helical" evidence="9">
    <location>
        <begin position="28"/>
        <end position="48"/>
    </location>
</feature>